<dbReference type="Proteomes" id="UP001597373">
    <property type="component" value="Unassembled WGS sequence"/>
</dbReference>
<feature type="chain" id="PRO_5045851582" description="Cyclic nucleotide-binding domain-containing protein" evidence="1">
    <location>
        <begin position="30"/>
        <end position="181"/>
    </location>
</feature>
<reference evidence="3" key="1">
    <citation type="journal article" date="2019" name="Int. J. Syst. Evol. Microbiol.">
        <title>The Global Catalogue of Microorganisms (GCM) 10K type strain sequencing project: providing services to taxonomists for standard genome sequencing and annotation.</title>
        <authorList>
            <consortium name="The Broad Institute Genomics Platform"/>
            <consortium name="The Broad Institute Genome Sequencing Center for Infectious Disease"/>
            <person name="Wu L."/>
            <person name="Ma J."/>
        </authorList>
    </citation>
    <scope>NUCLEOTIDE SEQUENCE [LARGE SCALE GENOMIC DNA]</scope>
    <source>
        <strain evidence="3">KCTC 23707</strain>
    </source>
</reference>
<organism evidence="2 3">
    <name type="scientific">Chelativorans composti</name>
    <dbReference type="NCBI Taxonomy" id="768533"/>
    <lineage>
        <taxon>Bacteria</taxon>
        <taxon>Pseudomonadati</taxon>
        <taxon>Pseudomonadota</taxon>
        <taxon>Alphaproteobacteria</taxon>
        <taxon>Hyphomicrobiales</taxon>
        <taxon>Phyllobacteriaceae</taxon>
        <taxon>Chelativorans</taxon>
    </lineage>
</organism>
<protein>
    <recommendedName>
        <fullName evidence="4">Cyclic nucleotide-binding domain-containing protein</fullName>
    </recommendedName>
</protein>
<feature type="signal peptide" evidence="1">
    <location>
        <begin position="1"/>
        <end position="29"/>
    </location>
</feature>
<name>A0ABW5DK22_9HYPH</name>
<dbReference type="RefSeq" id="WP_345099139.1">
    <property type="nucleotide sequence ID" value="NZ_BAABGS010000021.1"/>
</dbReference>
<keyword evidence="1" id="KW-0732">Signal</keyword>
<accession>A0ABW5DK22</accession>
<dbReference type="EMBL" id="JBHUIR010000038">
    <property type="protein sequence ID" value="MFD2260279.1"/>
    <property type="molecule type" value="Genomic_DNA"/>
</dbReference>
<sequence>MTTIRTSLDLLKRLSVAFLIVAVASTAHAARWELENGMAITPPAVTSSNILQLEIGCGDPYHIAVFAEHGPVLTKDGRGEPDYFYERGRILAVIDGSEFPLVAAGSGDAVILLSEGPAEDNYLADIDEEFIEALLNGSELLLRFDLLPENAADDSPYETYALFALAGGRELIEEALKECRH</sequence>
<gene>
    <name evidence="2" type="ORF">ACFSMZ_10950</name>
</gene>
<evidence type="ECO:0000313" key="2">
    <source>
        <dbReference type="EMBL" id="MFD2260279.1"/>
    </source>
</evidence>
<keyword evidence="3" id="KW-1185">Reference proteome</keyword>
<evidence type="ECO:0008006" key="4">
    <source>
        <dbReference type="Google" id="ProtNLM"/>
    </source>
</evidence>
<comment type="caution">
    <text evidence="2">The sequence shown here is derived from an EMBL/GenBank/DDBJ whole genome shotgun (WGS) entry which is preliminary data.</text>
</comment>
<proteinExistence type="predicted"/>
<evidence type="ECO:0000256" key="1">
    <source>
        <dbReference type="SAM" id="SignalP"/>
    </source>
</evidence>
<evidence type="ECO:0000313" key="3">
    <source>
        <dbReference type="Proteomes" id="UP001597373"/>
    </source>
</evidence>